<proteinExistence type="predicted"/>
<reference evidence="1 2" key="1">
    <citation type="journal article" date="2020" name="Genes (Basel)">
        <title>Comparative Genomics of Two New HF1-like Haloviruses.</title>
        <authorList>
            <person name="Dyall-Smith M."/>
            <person name="Tang S.L."/>
            <person name="Russ B."/>
            <person name="Chiang P.W."/>
            <person name="Pfeiffer F."/>
        </authorList>
    </citation>
    <scope>NUCLEOTIDE SEQUENCE [LARGE SCALE GENOMIC DNA]</scope>
</reference>
<sequence>MSTQSKNFAYGKDEIGGCCCPAVAAGFAPNTGDESTEIAETYDYYVRELDLGNAHSVIPEEKARQAWLAAVESIEEDEYAAERKSRVGRDIAEDLGWL</sequence>
<evidence type="ECO:0000313" key="1">
    <source>
        <dbReference type="EMBL" id="QIR31252.1"/>
    </source>
</evidence>
<dbReference type="Proteomes" id="UP000501054">
    <property type="component" value="Segment"/>
</dbReference>
<organism evidence="1 2">
    <name type="scientific">Halorubrum virus Serpecor1</name>
    <dbReference type="NCBI Taxonomy" id="2721757"/>
    <lineage>
        <taxon>Viruses</taxon>
        <taxon>Duplodnaviria</taxon>
        <taxon>Heunggongvirae</taxon>
        <taxon>Uroviricota</taxon>
        <taxon>Caudoviricetes</taxon>
        <taxon>Thumleimavirales</taxon>
        <taxon>Hafunaviridae</taxon>
        <taxon>Haloferacalesvirus</taxon>
        <taxon>Haloferacalesvirus serpentinense</taxon>
        <taxon>Haloferacalesvirus Serpecor1</taxon>
    </lineage>
</organism>
<evidence type="ECO:0000313" key="2">
    <source>
        <dbReference type="Proteomes" id="UP000501054"/>
    </source>
</evidence>
<protein>
    <submittedName>
        <fullName evidence="1">Uncharacterized protein</fullName>
    </submittedName>
</protein>
<accession>A0A6G9RYZ2</accession>
<keyword evidence="2" id="KW-1185">Reference proteome</keyword>
<dbReference type="EMBL" id="MN901521">
    <property type="protein sequence ID" value="QIR31252.1"/>
    <property type="molecule type" value="Genomic_DNA"/>
</dbReference>
<name>A0A6G9RYZ2_9CAUD</name>
<gene>
    <name evidence="1" type="ORF">HrrSp1_450</name>
</gene>